<dbReference type="GO" id="GO:0000123">
    <property type="term" value="C:histone acetyltransferase complex"/>
    <property type="evidence" value="ECO:0007669"/>
    <property type="project" value="UniProtKB-ARBA"/>
</dbReference>
<dbReference type="GO" id="GO:0005634">
    <property type="term" value="C:nucleus"/>
    <property type="evidence" value="ECO:0007669"/>
    <property type="project" value="UniProtKB-SubCell"/>
</dbReference>
<dbReference type="CDD" id="cd16907">
    <property type="entry name" value="YEATS_YEATS2_like"/>
    <property type="match status" value="1"/>
</dbReference>
<dbReference type="FunFam" id="2.60.40.1970:FF:000001">
    <property type="entry name" value="YEATS domain containing 2"/>
    <property type="match status" value="1"/>
</dbReference>
<name>A0A3M6UUR3_POCDA</name>
<dbReference type="PANTHER" id="PTHR23195">
    <property type="entry name" value="YEATS DOMAIN"/>
    <property type="match status" value="1"/>
</dbReference>
<dbReference type="STRING" id="46731.A0A3M6UUR3"/>
<dbReference type="Pfam" id="PF22951">
    <property type="entry name" value="3HBD"/>
    <property type="match status" value="1"/>
</dbReference>
<comment type="subunit">
    <text evidence="8">Component of the ADA2A-containing complex (ATAC), composed of KAT14, KAT2A, TADA2L, TADA3L, ZZ3, MBIP, WDR5, YEATS2, SGF29 and DR1.</text>
</comment>
<sequence>MENSSCKQEMEDPDYQSAGSNQRERERRILTSRQRDAKEQTIQKIDKIIRQQFALEIHLKEREIEVIDDRIGHATAMLDKLRACVLARYYGSSESRGNQSRNRSHFKNEGCDRRKSGRHLAKRVDFQRIPDNRNPTKETISSTRNVKSEVRETLEVKKSEAFETTTSTDDQLVGSRNQIVDVVLHTKQENCSTTQNGTIASGEPALLNQIVKEDHSDKSNPETRNGITQNCLESSTSQENPPIATASVSYATPMIVASAGSRFYVKKRIIVGNTSKYISLDRREDNDKSTHKWMVYVRGPPEDPHIDRFVKKVWFFLHPSYRPNDIVEVNKPPFHLTRRGWGEFTVRVQLHFVDPRNKRVDIFHELKLDRTYTGLQTLGSETVVDLELDRRTIKDNYIPASVESVSEKLPTVSSNAHQEHGDDALRNTARDLQISRNQLQHETLPTVRKFSDTSGMSSQYPQLKKVKLESVSAGSSAISSAVSSPVNSQPSSRCGSPELISGQNQFTEEVKEQLRKLLKEHPLIDPARNVVKHHYCAATSEQFLGWNIGKRRACEWQRAAAVRRRILSSMPLCKLSIKDILVWCRRFGYTPCDKVSVEEVSFCNLCGSCLGVQSEVPSEVDEGHKCEELCFNGLTLPSTLFPEVELREKCLPDIPRPDDNSEDLEIDVVGNIPREKATKPQDGKPVVYTIPSTLEQNWIRETCSDIGVKLKTVHTDGVNVQVIESLLLTACKRFAEDLLRQSWACAADQTTSYGPRLVTPSHVYRAVCSLPQCDFLTSMYLGEVLPEDEK</sequence>
<keyword evidence="2" id="KW-1017">Isopeptide bond</keyword>
<evidence type="ECO:0000256" key="2">
    <source>
        <dbReference type="ARBA" id="ARBA00022499"/>
    </source>
</evidence>
<comment type="function">
    <text evidence="7">Chromatin reader component of the ATAC complex, a complex with histone acetyltransferase activity on histones H3 and H4. YEATS2 specifically recognizes and binds histone H3 crotonylated at 'Lys-27' (H3K27cr). Crotonylation marks active promoters and enhancers and confers resistance to transcriptional repressors.</text>
</comment>
<accession>A0A3M6UUR3</accession>
<evidence type="ECO:0000256" key="11">
    <source>
        <dbReference type="SAM" id="MobiDB-lite"/>
    </source>
</evidence>
<evidence type="ECO:0000256" key="6">
    <source>
        <dbReference type="ARBA" id="ARBA00023242"/>
    </source>
</evidence>
<dbReference type="PROSITE" id="PS51037">
    <property type="entry name" value="YEATS"/>
    <property type="match status" value="1"/>
</dbReference>
<dbReference type="GO" id="GO:0051726">
    <property type="term" value="P:regulation of cell cycle"/>
    <property type="evidence" value="ECO:0007669"/>
    <property type="project" value="UniProtKB-ARBA"/>
</dbReference>
<evidence type="ECO:0000256" key="10">
    <source>
        <dbReference type="PROSITE-ProRule" id="PRU00376"/>
    </source>
</evidence>
<comment type="caution">
    <text evidence="13">The sequence shown here is derived from an EMBL/GenBank/DDBJ whole genome shotgun (WGS) entry which is preliminary data.</text>
</comment>
<keyword evidence="14" id="KW-1185">Reference proteome</keyword>
<evidence type="ECO:0000256" key="4">
    <source>
        <dbReference type="ARBA" id="ARBA00022843"/>
    </source>
</evidence>
<keyword evidence="3" id="KW-0597">Phosphoprotein</keyword>
<dbReference type="InterPro" id="IPR055127">
    <property type="entry name" value="YEATS2_3HBD"/>
</dbReference>
<evidence type="ECO:0000259" key="12">
    <source>
        <dbReference type="PROSITE" id="PS51037"/>
    </source>
</evidence>
<dbReference type="InterPro" id="IPR005033">
    <property type="entry name" value="YEATS"/>
</dbReference>
<dbReference type="AlphaFoldDB" id="A0A3M6UUR3"/>
<feature type="compositionally biased region" description="Basic and acidic residues" evidence="11">
    <location>
        <begin position="122"/>
        <end position="136"/>
    </location>
</feature>
<evidence type="ECO:0000256" key="3">
    <source>
        <dbReference type="ARBA" id="ARBA00022553"/>
    </source>
</evidence>
<keyword evidence="4" id="KW-0832">Ubl conjugation</keyword>
<feature type="region of interest" description="Disordered" evidence="11">
    <location>
        <begin position="1"/>
        <end position="38"/>
    </location>
</feature>
<dbReference type="EMBL" id="RCHS01000654">
    <property type="protein sequence ID" value="RMX57411.1"/>
    <property type="molecule type" value="Genomic_DNA"/>
</dbReference>
<dbReference type="InterPro" id="IPR038704">
    <property type="entry name" value="YEAST_sf"/>
</dbReference>
<dbReference type="Gene3D" id="2.60.40.1970">
    <property type="entry name" value="YEATS domain"/>
    <property type="match status" value="1"/>
</dbReference>
<organism evidence="13 14">
    <name type="scientific">Pocillopora damicornis</name>
    <name type="common">Cauliflower coral</name>
    <name type="synonym">Millepora damicornis</name>
    <dbReference type="NCBI Taxonomy" id="46731"/>
    <lineage>
        <taxon>Eukaryota</taxon>
        <taxon>Metazoa</taxon>
        <taxon>Cnidaria</taxon>
        <taxon>Anthozoa</taxon>
        <taxon>Hexacorallia</taxon>
        <taxon>Scleractinia</taxon>
        <taxon>Astrocoeniina</taxon>
        <taxon>Pocilloporidae</taxon>
        <taxon>Pocillopora</taxon>
    </lineage>
</organism>
<feature type="region of interest" description="Disordered" evidence="11">
    <location>
        <begin position="214"/>
        <end position="241"/>
    </location>
</feature>
<proteinExistence type="predicted"/>
<evidence type="ECO:0000313" key="14">
    <source>
        <dbReference type="Proteomes" id="UP000275408"/>
    </source>
</evidence>
<evidence type="ECO:0000256" key="9">
    <source>
        <dbReference type="ARBA" id="ARBA00068329"/>
    </source>
</evidence>
<evidence type="ECO:0000256" key="5">
    <source>
        <dbReference type="ARBA" id="ARBA00023054"/>
    </source>
</evidence>
<evidence type="ECO:0000256" key="8">
    <source>
        <dbReference type="ARBA" id="ARBA00065122"/>
    </source>
</evidence>
<reference evidence="13 14" key="1">
    <citation type="journal article" date="2018" name="Sci. Rep.">
        <title>Comparative analysis of the Pocillopora damicornis genome highlights role of immune system in coral evolution.</title>
        <authorList>
            <person name="Cunning R."/>
            <person name="Bay R.A."/>
            <person name="Gillette P."/>
            <person name="Baker A.C."/>
            <person name="Traylor-Knowles N."/>
        </authorList>
    </citation>
    <scope>NUCLEOTIDE SEQUENCE [LARGE SCALE GENOMIC DNA]</scope>
    <source>
        <strain evidence="13">RSMAS</strain>
        <tissue evidence="13">Whole animal</tissue>
    </source>
</reference>
<protein>
    <recommendedName>
        <fullName evidence="9">YEATS domain-containing protein 2</fullName>
    </recommendedName>
</protein>
<evidence type="ECO:0000313" key="13">
    <source>
        <dbReference type="EMBL" id="RMX57411.1"/>
    </source>
</evidence>
<dbReference type="GO" id="GO:0006355">
    <property type="term" value="P:regulation of DNA-templated transcription"/>
    <property type="evidence" value="ECO:0007669"/>
    <property type="project" value="InterPro"/>
</dbReference>
<feature type="compositionally biased region" description="Basic and acidic residues" evidence="11">
    <location>
        <begin position="22"/>
        <end position="38"/>
    </location>
</feature>
<feature type="region of interest" description="Disordered" evidence="11">
    <location>
        <begin position="92"/>
        <end position="146"/>
    </location>
</feature>
<feature type="domain" description="YEATS" evidence="12">
    <location>
        <begin position="259"/>
        <end position="404"/>
    </location>
</feature>
<dbReference type="OrthoDB" id="1741717at2759"/>
<gene>
    <name evidence="13" type="ORF">pdam_00007005</name>
</gene>
<evidence type="ECO:0000256" key="7">
    <source>
        <dbReference type="ARBA" id="ARBA00060245"/>
    </source>
</evidence>
<feature type="compositionally biased region" description="Polar residues" evidence="11">
    <location>
        <begin position="92"/>
        <end position="101"/>
    </location>
</feature>
<keyword evidence="5" id="KW-0175">Coiled coil</keyword>
<evidence type="ECO:0000256" key="1">
    <source>
        <dbReference type="ARBA" id="ARBA00004123"/>
    </source>
</evidence>
<comment type="subcellular location">
    <subcellularLocation>
        <location evidence="1 10">Nucleus</location>
    </subcellularLocation>
</comment>
<dbReference type="Proteomes" id="UP000275408">
    <property type="component" value="Unassembled WGS sequence"/>
</dbReference>
<feature type="compositionally biased region" description="Polar residues" evidence="11">
    <location>
        <begin position="222"/>
        <end position="241"/>
    </location>
</feature>
<dbReference type="Pfam" id="PF03366">
    <property type="entry name" value="YEATS"/>
    <property type="match status" value="1"/>
</dbReference>
<keyword evidence="6 10" id="KW-0539">Nucleus</keyword>
<dbReference type="OMA" id="KRRACEW"/>
<dbReference type="InterPro" id="IPR055129">
    <property type="entry name" value="YEATS_dom"/>
</dbReference>